<dbReference type="OrthoDB" id="6281275at2759"/>
<feature type="compositionally biased region" description="Basic residues" evidence="2">
    <location>
        <begin position="552"/>
        <end position="563"/>
    </location>
</feature>
<dbReference type="GO" id="GO:0005096">
    <property type="term" value="F:GTPase activator activity"/>
    <property type="evidence" value="ECO:0007669"/>
    <property type="project" value="UniProtKB-KW"/>
</dbReference>
<sequence length="1419" mass="159721">DEENGNGKGHQKSRTEPMDTIFVKSVKEGGAAYQAGLCTGDRIVKVNTESIIGKTYSQVISLIQNSEDVLELSVMPKDEDILQVAYSQDAYLKGNDPYSGSARHIPEPPPICYPRHLAMTQTKDPLLTESSRAKQVDNRIYNAGSDRSVFGSALPPSAPKADRCAPYQVQRIDVPVVRDQRLTNHDRQSGLYPQKTDGNSGKVAVLQHEIRPFAVTKPGASQISECVSEIPLGSLQKDQEISQTNEAVILRQKPPTGRRVPHPLRHPAYLGSVDLPELPPTNLLPAEKSENVSLEQINGKLVGTAAKSSEDSLASIPYIGNIKASRRSSYLLAITTERSKSCDEGLNTYRDEGKVYSKLPKRVPSLKLLRNFFMDGSLDNLDVTENNRSKRHSTSELYDVTFSDVRKEGWLYFRQLVTEKGKRVVSSIRSWKRVYAVLRSHSLYLYKDKKDAVTYVSSPCEDEQPICIKACLIDISYSETKRKNVFRLTTSDFCEYLFQAEDRDDMLNWIKIIQENSKTEGEDTSARLIEVKLKEYRNQSPANNKSDSSPKGSRHHVTRRPRSPRQDNSNKDESILPKDKSSWLNIMKKTKKTVSGAAFGVRLEECQPGVNNKFIPLIVEICCKLVEEKGLEYTGIYRVPGNNAMVSSLQEQLNKGMTDLNTSEEKWQDLNVISSLLKLFFRKLPEPLFTDDKYNDFIETNRLEDAAERLQRFKKLLRNLPENYLETLKFLTGHLKTVADHSEKNKMEPRNLALVFGPTLVRTSEDKMIDMVTHMQDRYKIIETLIQHYDWFFNEDRDLEENAPVDHVDSTELQPVPNIDHLLSNIGRTGGAPGDISDSTTSDSAKSKGSWGSRKDLYNRELVMSIFAAANRKRKKQKEATVLESSTDDDSEHEPIKAINKEGSLDKAGVDRQKDATGQRERQSTNTRNRGVEQIHHPIANEEVQTVLGEPDNCKQNHIPTSRWENVDEATLNTSSSPQYSPPSAGIECSFKEGTSLKLLDSDRRINSGDDQIVIASLQSHSNSEVLSRNPKQKMWRPPEMEHRETIPTDASSVVSGYSTISSTVTTLDHNFSSEVQSIAESRGDEADDERSELISECGGHIETDSESGYLTRTMPGKTSHSQQERGRFCRRESDSNTSSDKEGIPTQKLNSRPSFNSHRLIQCDTLARKKLTKPKAEHELDTKINEGKEPPVVINLFDNLYDPTSTSKYNILKSDPDKDATQTSKRALTDHMKPRLKTSADDMFGVGLRKQNSPETRRKKNIRRRHTVVVQNDLSEFQFKECKEKLLESNDSGHKVGKPSTKSQVGQKVDSREAADTVANARQDLDRTTKEIFRPIDLESRNCSIHQSENLQIEQPASNSKQLSSNSNSECRQPTSLSSPSASSTPDQARDSDSYSTKSSTDIKAQKYAPSSRFHEYL</sequence>
<dbReference type="GO" id="GO:0007165">
    <property type="term" value="P:signal transduction"/>
    <property type="evidence" value="ECO:0007669"/>
    <property type="project" value="InterPro"/>
</dbReference>
<dbReference type="SMART" id="SM00228">
    <property type="entry name" value="PDZ"/>
    <property type="match status" value="1"/>
</dbReference>
<dbReference type="Proteomes" id="UP000288216">
    <property type="component" value="Unassembled WGS sequence"/>
</dbReference>
<dbReference type="Gene3D" id="2.30.29.30">
    <property type="entry name" value="Pleckstrin-homology domain (PH domain)/Phosphotyrosine-binding domain (PTB)"/>
    <property type="match status" value="1"/>
</dbReference>
<feature type="domain" description="PDZ" evidence="4">
    <location>
        <begin position="21"/>
        <end position="78"/>
    </location>
</feature>
<dbReference type="OMA" id="SDAPNTH"/>
<keyword evidence="1" id="KW-0343">GTPase activation</keyword>
<feature type="region of interest" description="Disordered" evidence="2">
    <location>
        <begin position="538"/>
        <end position="576"/>
    </location>
</feature>
<dbReference type="Gene3D" id="1.10.555.10">
    <property type="entry name" value="Rho GTPase activation protein"/>
    <property type="match status" value="1"/>
</dbReference>
<proteinExistence type="predicted"/>
<feature type="region of interest" description="Disordered" evidence="2">
    <location>
        <begin position="1289"/>
        <end position="1324"/>
    </location>
</feature>
<dbReference type="InterPro" id="IPR001605">
    <property type="entry name" value="PH_dom-spectrin-type"/>
</dbReference>
<dbReference type="InterPro" id="IPR001478">
    <property type="entry name" value="PDZ"/>
</dbReference>
<feature type="compositionally biased region" description="Polar residues" evidence="2">
    <location>
        <begin position="1107"/>
        <end position="1122"/>
    </location>
</feature>
<dbReference type="InterPro" id="IPR001849">
    <property type="entry name" value="PH_domain"/>
</dbReference>
<dbReference type="PANTHER" id="PTHR23175">
    <property type="entry name" value="PDZ DOMAIN-CONTAINING PROTEIN"/>
    <property type="match status" value="1"/>
</dbReference>
<dbReference type="PROSITE" id="PS50238">
    <property type="entry name" value="RHOGAP"/>
    <property type="match status" value="1"/>
</dbReference>
<dbReference type="PROSITE" id="PS50003">
    <property type="entry name" value="PH_DOMAIN"/>
    <property type="match status" value="1"/>
</dbReference>
<feature type="compositionally biased region" description="Low complexity" evidence="2">
    <location>
        <begin position="837"/>
        <end position="850"/>
    </location>
</feature>
<reference evidence="6 7" key="1">
    <citation type="journal article" date="2018" name="Nat. Ecol. Evol.">
        <title>Shark genomes provide insights into elasmobranch evolution and the origin of vertebrates.</title>
        <authorList>
            <person name="Hara Y"/>
            <person name="Yamaguchi K"/>
            <person name="Onimaru K"/>
            <person name="Kadota M"/>
            <person name="Koyanagi M"/>
            <person name="Keeley SD"/>
            <person name="Tatsumi K"/>
            <person name="Tanaka K"/>
            <person name="Motone F"/>
            <person name="Kageyama Y"/>
            <person name="Nozu R"/>
            <person name="Adachi N"/>
            <person name="Nishimura O"/>
            <person name="Nakagawa R"/>
            <person name="Tanegashima C"/>
            <person name="Kiyatake I"/>
            <person name="Matsumoto R"/>
            <person name="Murakumo K"/>
            <person name="Nishida K"/>
            <person name="Terakita A"/>
            <person name="Kuratani S"/>
            <person name="Sato K"/>
            <person name="Hyodo S Kuraku.S."/>
        </authorList>
    </citation>
    <scope>NUCLEOTIDE SEQUENCE [LARGE SCALE GENOMIC DNA]</scope>
</reference>
<feature type="compositionally biased region" description="Basic and acidic residues" evidence="2">
    <location>
        <begin position="1123"/>
        <end position="1144"/>
    </location>
</feature>
<dbReference type="PRINTS" id="PR00683">
    <property type="entry name" value="SPECTRINPH"/>
</dbReference>
<dbReference type="InterPro" id="IPR000198">
    <property type="entry name" value="RhoGAP_dom"/>
</dbReference>
<feature type="compositionally biased region" description="Polar residues" evidence="2">
    <location>
        <begin position="1349"/>
        <end position="1358"/>
    </location>
</feature>
<dbReference type="InterPro" id="IPR041489">
    <property type="entry name" value="PDZ_6"/>
</dbReference>
<gene>
    <name evidence="6" type="ORF">scyTo_0009278</name>
</gene>
<dbReference type="GO" id="GO:0005543">
    <property type="term" value="F:phospholipid binding"/>
    <property type="evidence" value="ECO:0007669"/>
    <property type="project" value="InterPro"/>
</dbReference>
<dbReference type="Pfam" id="PF17820">
    <property type="entry name" value="PDZ_6"/>
    <property type="match status" value="1"/>
</dbReference>
<dbReference type="InterPro" id="IPR008936">
    <property type="entry name" value="Rho_GTPase_activation_prot"/>
</dbReference>
<dbReference type="PANTHER" id="PTHR23175:SF5">
    <property type="entry name" value="RHO GTPASE-ACTIVATING PROTEIN 23"/>
    <property type="match status" value="1"/>
</dbReference>
<dbReference type="CDD" id="cd04395">
    <property type="entry name" value="RhoGAP_ARHGAP21"/>
    <property type="match status" value="1"/>
</dbReference>
<comment type="caution">
    <text evidence="6">The sequence shown here is derived from an EMBL/GenBank/DDBJ whole genome shotgun (WGS) entry which is preliminary data.</text>
</comment>
<feature type="compositionally biased region" description="Basic and acidic residues" evidence="2">
    <location>
        <begin position="893"/>
        <end position="923"/>
    </location>
</feature>
<dbReference type="STRING" id="75743.A0A401NJL6"/>
<dbReference type="SMART" id="SM00324">
    <property type="entry name" value="RhoGAP"/>
    <property type="match status" value="1"/>
</dbReference>
<evidence type="ECO:0008006" key="8">
    <source>
        <dbReference type="Google" id="ProtNLM"/>
    </source>
</evidence>
<evidence type="ECO:0000313" key="7">
    <source>
        <dbReference type="Proteomes" id="UP000288216"/>
    </source>
</evidence>
<dbReference type="SUPFAM" id="SSF50156">
    <property type="entry name" value="PDZ domain-like"/>
    <property type="match status" value="1"/>
</dbReference>
<evidence type="ECO:0000313" key="6">
    <source>
        <dbReference type="EMBL" id="GCB61074.1"/>
    </source>
</evidence>
<feature type="non-terminal residue" evidence="6">
    <location>
        <position position="1"/>
    </location>
</feature>
<protein>
    <recommendedName>
        <fullName evidence="8">Rho GTPase-activating protein 23</fullName>
    </recommendedName>
</protein>
<dbReference type="SUPFAM" id="SSF50729">
    <property type="entry name" value="PH domain-like"/>
    <property type="match status" value="1"/>
</dbReference>
<feature type="region of interest" description="Disordered" evidence="2">
    <location>
        <begin position="874"/>
        <end position="937"/>
    </location>
</feature>
<organism evidence="6 7">
    <name type="scientific">Scyliorhinus torazame</name>
    <name type="common">Cloudy catshark</name>
    <name type="synonym">Catulus torazame</name>
    <dbReference type="NCBI Taxonomy" id="75743"/>
    <lineage>
        <taxon>Eukaryota</taxon>
        <taxon>Metazoa</taxon>
        <taxon>Chordata</taxon>
        <taxon>Craniata</taxon>
        <taxon>Vertebrata</taxon>
        <taxon>Chondrichthyes</taxon>
        <taxon>Elasmobranchii</taxon>
        <taxon>Galeomorphii</taxon>
        <taxon>Galeoidea</taxon>
        <taxon>Carcharhiniformes</taxon>
        <taxon>Scyliorhinidae</taxon>
        <taxon>Scyliorhinus</taxon>
    </lineage>
</organism>
<feature type="compositionally biased region" description="Polar residues" evidence="2">
    <location>
        <begin position="1148"/>
        <end position="1157"/>
    </location>
</feature>
<feature type="compositionally biased region" description="Basic and acidic residues" evidence="2">
    <location>
        <begin position="564"/>
        <end position="576"/>
    </location>
</feature>
<dbReference type="CDD" id="cd01253">
    <property type="entry name" value="PH_ARHGAP21-like"/>
    <property type="match status" value="1"/>
</dbReference>
<feature type="domain" description="PH" evidence="3">
    <location>
        <begin position="404"/>
        <end position="518"/>
    </location>
</feature>
<dbReference type="EMBL" id="BFAA01003745">
    <property type="protein sequence ID" value="GCB61074.1"/>
    <property type="molecule type" value="Genomic_DNA"/>
</dbReference>
<dbReference type="Pfam" id="PF15410">
    <property type="entry name" value="PH_9"/>
    <property type="match status" value="1"/>
</dbReference>
<dbReference type="InterPro" id="IPR041681">
    <property type="entry name" value="PH_9"/>
</dbReference>
<name>A0A401NJL6_SCYTO</name>
<dbReference type="PROSITE" id="PS50106">
    <property type="entry name" value="PDZ"/>
    <property type="match status" value="1"/>
</dbReference>
<dbReference type="FunFam" id="1.10.555.10:FF:000014">
    <property type="entry name" value="Rho GTPase activating protein 21"/>
    <property type="match status" value="1"/>
</dbReference>
<evidence type="ECO:0000256" key="2">
    <source>
        <dbReference type="SAM" id="MobiDB-lite"/>
    </source>
</evidence>
<dbReference type="Pfam" id="PF00620">
    <property type="entry name" value="RhoGAP"/>
    <property type="match status" value="1"/>
</dbReference>
<dbReference type="SMART" id="SM00233">
    <property type="entry name" value="PH"/>
    <property type="match status" value="1"/>
</dbReference>
<evidence type="ECO:0000256" key="1">
    <source>
        <dbReference type="ARBA" id="ARBA00022468"/>
    </source>
</evidence>
<feature type="region of interest" description="Disordered" evidence="2">
    <location>
        <begin position="821"/>
        <end position="852"/>
    </location>
</feature>
<evidence type="ECO:0000259" key="5">
    <source>
        <dbReference type="PROSITE" id="PS50238"/>
    </source>
</evidence>
<dbReference type="InterPro" id="IPR036034">
    <property type="entry name" value="PDZ_sf"/>
</dbReference>
<dbReference type="Gene3D" id="2.30.42.10">
    <property type="match status" value="1"/>
</dbReference>
<accession>A0A401NJL6</accession>
<dbReference type="SUPFAM" id="SSF48350">
    <property type="entry name" value="GTPase activation domain, GAP"/>
    <property type="match status" value="1"/>
</dbReference>
<keyword evidence="7" id="KW-1185">Reference proteome</keyword>
<feature type="compositionally biased region" description="Low complexity" evidence="2">
    <location>
        <begin position="1359"/>
        <end position="1387"/>
    </location>
</feature>
<feature type="region of interest" description="Disordered" evidence="2">
    <location>
        <begin position="1349"/>
        <end position="1419"/>
    </location>
</feature>
<feature type="region of interest" description="Disordered" evidence="2">
    <location>
        <begin position="1101"/>
        <end position="1157"/>
    </location>
</feature>
<evidence type="ECO:0000259" key="4">
    <source>
        <dbReference type="PROSITE" id="PS50106"/>
    </source>
</evidence>
<feature type="compositionally biased region" description="Polar residues" evidence="2">
    <location>
        <begin position="538"/>
        <end position="551"/>
    </location>
</feature>
<feature type="domain" description="Rho-GAP" evidence="5">
    <location>
        <begin position="601"/>
        <end position="793"/>
    </location>
</feature>
<evidence type="ECO:0000259" key="3">
    <source>
        <dbReference type="PROSITE" id="PS50003"/>
    </source>
</evidence>
<dbReference type="InterPro" id="IPR011993">
    <property type="entry name" value="PH-like_dom_sf"/>
</dbReference>